<keyword evidence="3" id="KW-1185">Reference proteome</keyword>
<evidence type="ECO:0000259" key="1">
    <source>
        <dbReference type="Pfam" id="PF23768"/>
    </source>
</evidence>
<comment type="caution">
    <text evidence="2">The sequence shown here is derived from an EMBL/GenBank/DDBJ whole genome shotgun (WGS) entry which is preliminary data.</text>
</comment>
<feature type="domain" description="DUF7167" evidence="1">
    <location>
        <begin position="2"/>
        <end position="40"/>
    </location>
</feature>
<sequence>MNITWKMSIGYPQVIRAGEIEIPDEKLEDMNVEEIEEYINLQVEIESEIFIHRTWEIKK</sequence>
<dbReference type="InterPro" id="IPR055591">
    <property type="entry name" value="DUF7167"/>
</dbReference>
<name>A0ABU6FY48_9BACL</name>
<reference evidence="2 3" key="1">
    <citation type="submission" date="2023-03" db="EMBL/GenBank/DDBJ databases">
        <title>Bacillus Genome Sequencing.</title>
        <authorList>
            <person name="Dunlap C."/>
        </authorList>
    </citation>
    <scope>NUCLEOTIDE SEQUENCE [LARGE SCALE GENOMIC DNA]</scope>
    <source>
        <strain evidence="2 3">BD-533</strain>
    </source>
</reference>
<evidence type="ECO:0000313" key="3">
    <source>
        <dbReference type="Proteomes" id="UP001338137"/>
    </source>
</evidence>
<accession>A0ABU6FY48</accession>
<dbReference type="Proteomes" id="UP001338137">
    <property type="component" value="Unassembled WGS sequence"/>
</dbReference>
<gene>
    <name evidence="2" type="ORF">P4I72_06780</name>
</gene>
<organism evidence="2 3">
    <name type="scientific">Paenibacillus alba</name>
    <dbReference type="NCBI Taxonomy" id="1197127"/>
    <lineage>
        <taxon>Bacteria</taxon>
        <taxon>Bacillati</taxon>
        <taxon>Bacillota</taxon>
        <taxon>Bacilli</taxon>
        <taxon>Bacillales</taxon>
        <taxon>Paenibacillaceae</taxon>
        <taxon>Paenibacillus</taxon>
    </lineage>
</organism>
<dbReference type="RefSeq" id="WP_326071223.1">
    <property type="nucleotide sequence ID" value="NZ_JARLKY010000013.1"/>
</dbReference>
<protein>
    <recommendedName>
        <fullName evidence="1">DUF7167 domain-containing protein</fullName>
    </recommendedName>
</protein>
<dbReference type="Pfam" id="PF23768">
    <property type="entry name" value="DUF7167"/>
    <property type="match status" value="1"/>
</dbReference>
<dbReference type="EMBL" id="JARLKY010000013">
    <property type="protein sequence ID" value="MEC0226821.1"/>
    <property type="molecule type" value="Genomic_DNA"/>
</dbReference>
<proteinExistence type="predicted"/>
<evidence type="ECO:0000313" key="2">
    <source>
        <dbReference type="EMBL" id="MEC0226821.1"/>
    </source>
</evidence>